<sequence length="48" mass="5278">MLQHHNGVMGRLTTIGMYKTSAAFGAMQCQLPDGILRSEPISILQITF</sequence>
<dbReference type="EMBL" id="GBRH01231867">
    <property type="protein sequence ID" value="JAD66028.1"/>
    <property type="molecule type" value="Transcribed_RNA"/>
</dbReference>
<reference evidence="1" key="2">
    <citation type="journal article" date="2015" name="Data Brief">
        <title>Shoot transcriptome of the giant reed, Arundo donax.</title>
        <authorList>
            <person name="Barrero R.A."/>
            <person name="Guerrero F.D."/>
            <person name="Moolhuijzen P."/>
            <person name="Goolsby J.A."/>
            <person name="Tidwell J."/>
            <person name="Bellgard S.E."/>
            <person name="Bellgard M.I."/>
        </authorList>
    </citation>
    <scope>NUCLEOTIDE SEQUENCE</scope>
    <source>
        <tissue evidence="1">Shoot tissue taken approximately 20 cm above the soil surface</tissue>
    </source>
</reference>
<dbReference type="AlphaFoldDB" id="A0A0A9BUZ7"/>
<accession>A0A0A9BUZ7</accession>
<name>A0A0A9BUZ7_ARUDO</name>
<reference evidence="1" key="1">
    <citation type="submission" date="2014-09" db="EMBL/GenBank/DDBJ databases">
        <authorList>
            <person name="Magalhaes I.L.F."/>
            <person name="Oliveira U."/>
            <person name="Santos F.R."/>
            <person name="Vidigal T.H.D.A."/>
            <person name="Brescovit A.D."/>
            <person name="Santos A.J."/>
        </authorList>
    </citation>
    <scope>NUCLEOTIDE SEQUENCE</scope>
    <source>
        <tissue evidence="1">Shoot tissue taken approximately 20 cm above the soil surface</tissue>
    </source>
</reference>
<proteinExistence type="predicted"/>
<protein>
    <submittedName>
        <fullName evidence="1">Uncharacterized protein</fullName>
    </submittedName>
</protein>
<organism evidence="1">
    <name type="scientific">Arundo donax</name>
    <name type="common">Giant reed</name>
    <name type="synonym">Donax arundinaceus</name>
    <dbReference type="NCBI Taxonomy" id="35708"/>
    <lineage>
        <taxon>Eukaryota</taxon>
        <taxon>Viridiplantae</taxon>
        <taxon>Streptophyta</taxon>
        <taxon>Embryophyta</taxon>
        <taxon>Tracheophyta</taxon>
        <taxon>Spermatophyta</taxon>
        <taxon>Magnoliopsida</taxon>
        <taxon>Liliopsida</taxon>
        <taxon>Poales</taxon>
        <taxon>Poaceae</taxon>
        <taxon>PACMAD clade</taxon>
        <taxon>Arundinoideae</taxon>
        <taxon>Arundineae</taxon>
        <taxon>Arundo</taxon>
    </lineage>
</organism>
<evidence type="ECO:0000313" key="1">
    <source>
        <dbReference type="EMBL" id="JAD66028.1"/>
    </source>
</evidence>